<protein>
    <recommendedName>
        <fullName evidence="7">Vitellogenin domain-containing protein</fullName>
    </recommendedName>
</protein>
<keyword evidence="2" id="KW-0758">Storage protein</keyword>
<dbReference type="InterPro" id="IPR050733">
    <property type="entry name" value="Vitellogenin/Apolipophorin"/>
</dbReference>
<dbReference type="Gene3D" id="2.20.80.10">
    <property type="entry name" value="Lipovitellin-phosvitin complex, chain A, domain 4"/>
    <property type="match status" value="1"/>
</dbReference>
<keyword evidence="6" id="KW-0175">Coiled coil</keyword>
<evidence type="ECO:0000256" key="1">
    <source>
        <dbReference type="ARBA" id="ARBA00022729"/>
    </source>
</evidence>
<keyword evidence="4" id="KW-0325">Glycoprotein</keyword>
<dbReference type="SUPFAM" id="SSF56968">
    <property type="entry name" value="Lipovitellin-phosvitin complex, beta-sheet shell regions"/>
    <property type="match status" value="2"/>
</dbReference>
<organism evidence="8 9">
    <name type="scientific">Larinioides sclopetarius</name>
    <dbReference type="NCBI Taxonomy" id="280406"/>
    <lineage>
        <taxon>Eukaryota</taxon>
        <taxon>Metazoa</taxon>
        <taxon>Ecdysozoa</taxon>
        <taxon>Arthropoda</taxon>
        <taxon>Chelicerata</taxon>
        <taxon>Arachnida</taxon>
        <taxon>Araneae</taxon>
        <taxon>Araneomorphae</taxon>
        <taxon>Entelegynae</taxon>
        <taxon>Araneoidea</taxon>
        <taxon>Araneidae</taxon>
        <taxon>Larinioides</taxon>
    </lineage>
</organism>
<dbReference type="Proteomes" id="UP001497382">
    <property type="component" value="Unassembled WGS sequence"/>
</dbReference>
<dbReference type="PANTHER" id="PTHR23345:SF15">
    <property type="entry name" value="VITELLOGENIN 1-RELATED"/>
    <property type="match status" value="1"/>
</dbReference>
<feature type="non-terminal residue" evidence="8">
    <location>
        <position position="1"/>
    </location>
</feature>
<dbReference type="PANTHER" id="PTHR23345">
    <property type="entry name" value="VITELLOGENIN-RELATED"/>
    <property type="match status" value="1"/>
</dbReference>
<dbReference type="SMART" id="SM01169">
    <property type="entry name" value="DUF1943"/>
    <property type="match status" value="1"/>
</dbReference>
<keyword evidence="3" id="KW-1015">Disulfide bond</keyword>
<feature type="domain" description="Vitellogenin" evidence="7">
    <location>
        <begin position="72"/>
        <end position="671"/>
    </location>
</feature>
<dbReference type="PROSITE" id="PS51211">
    <property type="entry name" value="VITELLOGENIN"/>
    <property type="match status" value="1"/>
</dbReference>
<feature type="coiled-coil region" evidence="6">
    <location>
        <begin position="696"/>
        <end position="723"/>
    </location>
</feature>
<dbReference type="Gene3D" id="2.30.230.10">
    <property type="entry name" value="Lipovitellin, beta-sheet shell regions, chain A"/>
    <property type="match status" value="1"/>
</dbReference>
<dbReference type="InterPro" id="IPR015255">
    <property type="entry name" value="Vitellinogen_open_b-sht"/>
</dbReference>
<comment type="caution">
    <text evidence="8">The sequence shown here is derived from an EMBL/GenBank/DDBJ whole genome shotgun (WGS) entry which is preliminary data.</text>
</comment>
<dbReference type="Pfam" id="PF09172">
    <property type="entry name" value="Vit_open_b-sht"/>
    <property type="match status" value="1"/>
</dbReference>
<comment type="caution">
    <text evidence="5">Lacks conserved residue(s) required for the propagation of feature annotation.</text>
</comment>
<dbReference type="InterPro" id="IPR015817">
    <property type="entry name" value="Vitellinogen_open_b-sht_sub1"/>
</dbReference>
<reference evidence="8 9" key="1">
    <citation type="submission" date="2024-04" db="EMBL/GenBank/DDBJ databases">
        <authorList>
            <person name="Rising A."/>
            <person name="Reimegard J."/>
            <person name="Sonavane S."/>
            <person name="Akerstrom W."/>
            <person name="Nylinder S."/>
            <person name="Hedman E."/>
            <person name="Kallberg Y."/>
        </authorList>
    </citation>
    <scope>NUCLEOTIDE SEQUENCE [LARGE SCALE GENOMIC DNA]</scope>
</reference>
<proteinExistence type="predicted"/>
<evidence type="ECO:0000313" key="8">
    <source>
        <dbReference type="EMBL" id="CAL1271064.1"/>
    </source>
</evidence>
<dbReference type="GO" id="GO:0005319">
    <property type="term" value="F:lipid transporter activity"/>
    <property type="evidence" value="ECO:0007669"/>
    <property type="project" value="InterPro"/>
</dbReference>
<dbReference type="Gene3D" id="1.25.10.20">
    <property type="entry name" value="Vitellinogen, superhelical"/>
    <property type="match status" value="1"/>
</dbReference>
<evidence type="ECO:0000256" key="4">
    <source>
        <dbReference type="ARBA" id="ARBA00023180"/>
    </source>
</evidence>
<gene>
    <name evidence="8" type="ORF">LARSCL_LOCUS5631</name>
</gene>
<dbReference type="EMBL" id="CAXIEN010000052">
    <property type="protein sequence ID" value="CAL1271064.1"/>
    <property type="molecule type" value="Genomic_DNA"/>
</dbReference>
<evidence type="ECO:0000256" key="3">
    <source>
        <dbReference type="ARBA" id="ARBA00023157"/>
    </source>
</evidence>
<keyword evidence="1" id="KW-0732">Signal</keyword>
<dbReference type="InterPro" id="IPR011030">
    <property type="entry name" value="Lipovitellin_superhlx_dom"/>
</dbReference>
<dbReference type="InterPro" id="IPR001747">
    <property type="entry name" value="Vitellogenin_N"/>
</dbReference>
<dbReference type="Gene3D" id="2.20.50.20">
    <property type="entry name" value="Lipovitellin. Chain A, domain 3"/>
    <property type="match status" value="1"/>
</dbReference>
<dbReference type="SMART" id="SM00638">
    <property type="entry name" value="LPD_N"/>
    <property type="match status" value="1"/>
</dbReference>
<evidence type="ECO:0000256" key="5">
    <source>
        <dbReference type="PROSITE-ProRule" id="PRU00557"/>
    </source>
</evidence>
<evidence type="ECO:0000259" key="7">
    <source>
        <dbReference type="PROSITE" id="PS51211"/>
    </source>
</evidence>
<dbReference type="InterPro" id="IPR015819">
    <property type="entry name" value="Lipid_transp_b-sht_shell"/>
</dbReference>
<dbReference type="InterPro" id="IPR015816">
    <property type="entry name" value="Vitellinogen_b-sht_N"/>
</dbReference>
<dbReference type="SUPFAM" id="SSF48431">
    <property type="entry name" value="Lipovitellin-phosvitin complex, superhelical domain"/>
    <property type="match status" value="1"/>
</dbReference>
<evidence type="ECO:0000256" key="6">
    <source>
        <dbReference type="SAM" id="Coils"/>
    </source>
</evidence>
<evidence type="ECO:0000313" key="9">
    <source>
        <dbReference type="Proteomes" id="UP001497382"/>
    </source>
</evidence>
<dbReference type="Pfam" id="PF01347">
    <property type="entry name" value="Vitellogenin_N"/>
    <property type="match status" value="1"/>
</dbReference>
<evidence type="ECO:0000256" key="2">
    <source>
        <dbReference type="ARBA" id="ARBA00022761"/>
    </source>
</evidence>
<dbReference type="GO" id="GO:0045735">
    <property type="term" value="F:nutrient reservoir activity"/>
    <property type="evidence" value="ECO:0007669"/>
    <property type="project" value="UniProtKB-KW"/>
</dbReference>
<sequence>SLGSYLHSDFSRLINRENLRTRNRIRSHLSAIMGLRFLALACLVGAAFAGPVQRQSESRCAKQCHPPLHPKFRYESGKAYVYHLITQNNITTAGTLRQNASLEARVEFHLQSQCEGILKMKDVRIQQKMSQEEKADLKSELEVPLAYVYVDGKFESVCPSSEESTQSLNIKKAVVSTLVNELTSLEKSAKIVERDSFGKCLTDYTIQNNGEKVITKEKDLRTCSNNKIFLNIIKKELPSIPIFEKNYMKCTQHIQNGVIKTSVCQESKKLKSPLEDTKGLMEFSGKMSLSLIQTKPAEKQSHQEPFHQEQIMYSIVESRQGDRNVREVENVLKRMCSKNKLVIDMAVGKDYIKLVSLVKSLSYRELDTIYESLKDGTLCDSKKVRDVFSDTLPVVATDPSIRLMVKILLSSDVTGLKSKYWPATFALKHNPTEDTVDAVLPLLERDSQSTATSIGVTSLVYRLCSSENCGEMTAVKEVVKVYNKNLASKCTSGSETRILTSLRALGNMGYHGEAHKNILACAKDRSLPKRIRLAAIDSFRRMHIKRPSEFVQMFSDKEEDNEIRIALFRTISEHPDERQLKQLKRVVESETNEQVSAYVYTYLQNMNRTQIPRHQKIKGLLHDIKINPRKVEYLTNSKNIEFSLHNRELNVGGSVETDIIHGESTKVPVSLRNRLDATMFGKNVNVFEWGVRTEGLEDVVRRLIELKDKIPKLEKLRNRLAQKPTLEEIKDEFSYLSPTKVFADTRAELSMFFRTMETEIFDLSTTDLSGIKEMLRIAELLSKLARGEKTDFSHSVVLMNTKISIPSITGRSYAIDLVGSSTVGVTAETKADFLKLPQNVDVHFHFQPSVNLEFSTTVGIQSSSHRPDLRVVSRMHLESDVDVKCELKNGHAATFSVTLPSENIAVANMSTNVFEIDEDSNEKLIFGKMQKKIDHCVQHLHKPLGISACATVEVPKPFVIKKFPYIMPFGNGAIYLKKSDSSIKSYDLRFEIPKQVGSIMKYRASFDTPGSKIARRFSADLEVKQEKDKKELLLELVSPFKTVGGSCLFAKNDKLIKGSMELHTSGKQIASANFTTKIAASRVRKTYEVRGEYSIRNQAPAGIDGTITVIKGRKEHISIDFKTNKSQSEPIALKATIIKEGHILSLRKSEWKLSSEVSLSSPIGNMKLRKTLEKRAKQSQSISANVGLDYQLKGKKKHSISISSTSQKSSNKMNTNVKVQSTQYPRGNVHLTWDIQKESRESLTNDIKLTDGQKPYRTYFHLKHKSRMPKSGPSQCSATIDIPPRDIHYELSLTHDINISEQPRINIEADLCYKQDKHIKGSVDVKYESLRPLKAEGRLELEYPGGHYIYEDKMEETNGVIKGNSKLQYREGKVIQLNYKYKKLSNDSKFHHEIESSIQTPSSRSPINGKASIELNSESIAVIGQVGPNYSLQAHLKDNGASHIHLKMPMIEGTIKSTEEDKKKTIEVDMKVKTRRHRHIIGSVTAETGHVKKLELRIQPDVDHAPEKKILLSTAIEKTSRGQKDNFVSASKIQILDVISLSLAEEGEVSLFGDYECALEASIKNREPLGFRYKRETGDEHGKTTFEVTKNKVKKARMELNAKKNENEFSIETSLISPDHSFEDVHMHLKSQVTRSGSSKTIETSLSFKKKDKVYRTEFNSDLQPNGLEVKAQMQTPHEKYEKNAVGFSIQVSDNAVSSSVSIDCFDNKKISIQTEFKTKNHACSFLGKLNTPFEIAKEVRLQVDLDNHHSKKSVEAYIDVNEARICDIRGNVKKSSRETQLEGSFKVSNLPVKFQGFDVKLQKLPNHVLVSGNIQLMNNKQISLISEIKEEGDIIYTTTTISTPYKKLKDAKAHLSIESQSTKRTLLCYFDANGERKGDIEFSIASSQNLELKGRIKTVHTPEISAHVKCEKTGESFSFSANVMKGTSPLLSTSFNKLSYHGGEKLLMKTKSFEDTLIDVEISKDVSSKNSNKYSLKVQGPFTPVSVTFWKNYNDKNSVSTELRACKEVKSSAVCYGLKSYHKNLLNSEEYRFYQKVTIDLEKSVGGSYSKPVGRLHMLMTANENDYRSKFTVEVNERKIGYEGKLHLRQHENDRCSLDSYVYLPQRTSRLRVSVLHNHHHVNLEADAIPNTDDPTRKLGLELKKEFNPDNKETSGYIKVSHPRMSQPLLLTCKVQPVGDYFYKGKLVLHSGAMWRKTLMAEVLPNLEQEAYGIRSIDYKIYTDDKSIDAHLKLVRQSSRSEEKMGYEWKYNTHDGEKNGGMTVTYSRKPKTLKIKYFSPSADYDVQGSVAQGPDDINLSVASYGRKLKEIRVSVVDSCANIVVTKSGPLIKSQICVNKREDNRLQLLKIDVQYRQHKCIDVQVAVDPEKPEYIDAVFHCNKEESCRALKEIIDLKTILQRLSLRDLKEKVVKEVRLIRKDVLESRIMKVTKYLQNLKDDIYSKVKSKLNRYEEMLKVHLQKLKETKKDILIRIKSALPVCVNDICQKYYENYHKLAMKYYQKVLQVLPPHHGIASDIRRLNTRIDSKINEIKLSLKLGLQKLMNLPSDVVGFIKSGIIRIQRKIIHTFRGIIGKTIIHELRKYGNKFEDIMRKKAISVVNKVLEKFNDMFSQDEDFRTARDLILNAKDELMKTWRRKEEIAESSRRKMESDIKQNLEKIVMQEIPVFEYHPDQGLLRFKIRQPLSKDEIKLVTHRIQGLFRKFLHFLHL</sequence>
<accession>A0AAV1ZHM7</accession>
<keyword evidence="9" id="KW-1185">Reference proteome</keyword>
<name>A0AAV1ZHM7_9ARAC</name>